<evidence type="ECO:0000256" key="3">
    <source>
        <dbReference type="ARBA" id="ARBA00008919"/>
    </source>
</evidence>
<dbReference type="InterPro" id="IPR038577">
    <property type="entry name" value="GT10-like_C_sf"/>
</dbReference>
<reference evidence="15 16" key="2">
    <citation type="submission" date="2018-11" db="EMBL/GenBank/DDBJ databases">
        <authorList>
            <consortium name="Pathogen Informatics"/>
        </authorList>
    </citation>
    <scope>NUCLEOTIDE SEQUENCE [LARGE SCALE GENOMIC DNA]</scope>
</reference>
<dbReference type="Pfam" id="PF17039">
    <property type="entry name" value="Glyco_tran_10_N"/>
    <property type="match status" value="1"/>
</dbReference>
<feature type="domain" description="Fucosyltransferase C-terminal" evidence="13">
    <location>
        <begin position="182"/>
        <end position="257"/>
    </location>
</feature>
<evidence type="ECO:0000256" key="2">
    <source>
        <dbReference type="ARBA" id="ARBA00004922"/>
    </source>
</evidence>
<keyword evidence="5 12" id="KW-0808">Transferase</keyword>
<dbReference type="AlphaFoldDB" id="A0A183ELQ6"/>
<evidence type="ECO:0000256" key="6">
    <source>
        <dbReference type="ARBA" id="ARBA00022692"/>
    </source>
</evidence>
<keyword evidence="8" id="KW-1133">Transmembrane helix</keyword>
<keyword evidence="10" id="KW-0472">Membrane</keyword>
<evidence type="ECO:0000313" key="17">
    <source>
        <dbReference type="WBParaSite" id="GPUH_0002192401-mRNA-1"/>
    </source>
</evidence>
<dbReference type="PANTHER" id="PTHR48438">
    <property type="entry name" value="ALPHA-(1,3)-FUCOSYLTRANSFERASE C-RELATED"/>
    <property type="match status" value="1"/>
</dbReference>
<gene>
    <name evidence="15" type="ORF">GPUH_LOCUS21897</name>
</gene>
<evidence type="ECO:0000256" key="4">
    <source>
        <dbReference type="ARBA" id="ARBA00022676"/>
    </source>
</evidence>
<dbReference type="Pfam" id="PF00852">
    <property type="entry name" value="Glyco_transf_10"/>
    <property type="match status" value="1"/>
</dbReference>
<evidence type="ECO:0000256" key="8">
    <source>
        <dbReference type="ARBA" id="ARBA00022989"/>
    </source>
</evidence>
<evidence type="ECO:0000256" key="11">
    <source>
        <dbReference type="ARBA" id="ARBA00023180"/>
    </source>
</evidence>
<keyword evidence="6 12" id="KW-0812">Transmembrane</keyword>
<comment type="pathway">
    <text evidence="2">Protein modification; protein glycosylation.</text>
</comment>
<evidence type="ECO:0000256" key="9">
    <source>
        <dbReference type="ARBA" id="ARBA00023034"/>
    </source>
</evidence>
<feature type="domain" description="Fucosyltransferase N-terminal" evidence="14">
    <location>
        <begin position="29"/>
        <end position="143"/>
    </location>
</feature>
<dbReference type="Proteomes" id="UP000271098">
    <property type="component" value="Unassembled WGS sequence"/>
</dbReference>
<evidence type="ECO:0000256" key="1">
    <source>
        <dbReference type="ARBA" id="ARBA00004447"/>
    </source>
</evidence>
<dbReference type="GO" id="GO:0008417">
    <property type="term" value="F:fucosyltransferase activity"/>
    <property type="evidence" value="ECO:0007669"/>
    <property type="project" value="InterPro"/>
</dbReference>
<evidence type="ECO:0000256" key="5">
    <source>
        <dbReference type="ARBA" id="ARBA00022679"/>
    </source>
</evidence>
<keyword evidence="16" id="KW-1185">Reference proteome</keyword>
<dbReference type="UniPathway" id="UPA00378"/>
<dbReference type="Gene3D" id="3.40.50.11660">
    <property type="entry name" value="Glycosyl transferase family 10, C-terminal domain"/>
    <property type="match status" value="1"/>
</dbReference>
<protein>
    <recommendedName>
        <fullName evidence="12">Fucosyltransferase</fullName>
        <ecNumber evidence="12">2.4.1.-</ecNumber>
    </recommendedName>
</protein>
<comment type="similarity">
    <text evidence="3 12">Belongs to the glycosyltransferase 10 family.</text>
</comment>
<dbReference type="InterPro" id="IPR001503">
    <property type="entry name" value="Glyco_trans_10"/>
</dbReference>
<organism evidence="17">
    <name type="scientific">Gongylonema pulchrum</name>
    <dbReference type="NCBI Taxonomy" id="637853"/>
    <lineage>
        <taxon>Eukaryota</taxon>
        <taxon>Metazoa</taxon>
        <taxon>Ecdysozoa</taxon>
        <taxon>Nematoda</taxon>
        <taxon>Chromadorea</taxon>
        <taxon>Rhabditida</taxon>
        <taxon>Spirurina</taxon>
        <taxon>Spiruromorpha</taxon>
        <taxon>Spiruroidea</taxon>
        <taxon>Gongylonematidae</taxon>
        <taxon>Gongylonema</taxon>
    </lineage>
</organism>
<dbReference type="InterPro" id="IPR055270">
    <property type="entry name" value="Glyco_tran_10_C"/>
</dbReference>
<evidence type="ECO:0000259" key="13">
    <source>
        <dbReference type="Pfam" id="PF00852"/>
    </source>
</evidence>
<evidence type="ECO:0000256" key="10">
    <source>
        <dbReference type="ARBA" id="ARBA00023136"/>
    </source>
</evidence>
<dbReference type="InterPro" id="IPR031481">
    <property type="entry name" value="Glyco_tran_10_N"/>
</dbReference>
<dbReference type="PANTHER" id="PTHR48438:SF1">
    <property type="entry name" value="ALPHA-(1,3)-FUCOSYLTRANSFERASE C-RELATED"/>
    <property type="match status" value="1"/>
</dbReference>
<reference evidence="17" key="1">
    <citation type="submission" date="2016-06" db="UniProtKB">
        <authorList>
            <consortium name="WormBaseParasite"/>
        </authorList>
    </citation>
    <scope>IDENTIFICATION</scope>
</reference>
<evidence type="ECO:0000313" key="16">
    <source>
        <dbReference type="Proteomes" id="UP000271098"/>
    </source>
</evidence>
<keyword evidence="7" id="KW-0735">Signal-anchor</keyword>
<evidence type="ECO:0000256" key="12">
    <source>
        <dbReference type="RuleBase" id="RU003832"/>
    </source>
</evidence>
<dbReference type="EMBL" id="UYRT01093754">
    <property type="protein sequence ID" value="VDN39147.1"/>
    <property type="molecule type" value="Genomic_DNA"/>
</dbReference>
<keyword evidence="11" id="KW-0325">Glycoprotein</keyword>
<sequence>MLLYAPFLRGNPFETRSRGARSLRFREGQKLMIMWTTFFKQHPRNRMHLLDECPDLIDKCYLTDDRQLADSADAIVFHYMDHDFLLDDLPKVRHPSQRYVFLTVEAPPSYRILQSRRNLRTPANFFNWTMTYRYDSDVPWIYGGYWVSPERSKELGFTPENLPFDEQTILENKTGAIFWLVYIMIDKYGACAENPYKRDACARSAECEKDLGSMNFFYIAIENTVCKNYITEKYFERYHLPSVPIVMRRKTYEKFVTNLPSLFWILPN</sequence>
<dbReference type="OrthoDB" id="427096at2759"/>
<dbReference type="EC" id="2.4.1.-" evidence="12"/>
<comment type="subcellular location">
    <subcellularLocation>
        <location evidence="1 12">Golgi apparatus</location>
        <location evidence="1 12">Golgi stack membrane</location>
        <topology evidence="1 12">Single-pass type II membrane protein</topology>
    </subcellularLocation>
</comment>
<evidence type="ECO:0000259" key="14">
    <source>
        <dbReference type="Pfam" id="PF17039"/>
    </source>
</evidence>
<dbReference type="SUPFAM" id="SSF53756">
    <property type="entry name" value="UDP-Glycosyltransferase/glycogen phosphorylase"/>
    <property type="match status" value="1"/>
</dbReference>
<dbReference type="WBParaSite" id="GPUH_0002192401-mRNA-1">
    <property type="protein sequence ID" value="GPUH_0002192401-mRNA-1"/>
    <property type="gene ID" value="GPUH_0002192401"/>
</dbReference>
<proteinExistence type="inferred from homology"/>
<evidence type="ECO:0000256" key="7">
    <source>
        <dbReference type="ARBA" id="ARBA00022968"/>
    </source>
</evidence>
<evidence type="ECO:0000313" key="15">
    <source>
        <dbReference type="EMBL" id="VDN39147.1"/>
    </source>
</evidence>
<dbReference type="GO" id="GO:0032580">
    <property type="term" value="C:Golgi cisterna membrane"/>
    <property type="evidence" value="ECO:0007669"/>
    <property type="project" value="UniProtKB-SubCell"/>
</dbReference>
<keyword evidence="4 12" id="KW-0328">Glycosyltransferase</keyword>
<accession>A0A183ELQ6</accession>
<name>A0A183ELQ6_9BILA</name>
<keyword evidence="9 12" id="KW-0333">Golgi apparatus</keyword>